<feature type="region of interest" description="Disordered" evidence="1">
    <location>
        <begin position="1"/>
        <end position="31"/>
    </location>
</feature>
<dbReference type="AlphaFoldDB" id="A0A444V199"/>
<feature type="compositionally biased region" description="Basic and acidic residues" evidence="1">
    <location>
        <begin position="332"/>
        <end position="373"/>
    </location>
</feature>
<evidence type="ECO:0000313" key="3">
    <source>
        <dbReference type="Proteomes" id="UP000289886"/>
    </source>
</evidence>
<proteinExistence type="predicted"/>
<feature type="compositionally biased region" description="Polar residues" evidence="1">
    <location>
        <begin position="12"/>
        <end position="29"/>
    </location>
</feature>
<feature type="compositionally biased region" description="Basic residues" evidence="1">
    <location>
        <begin position="374"/>
        <end position="389"/>
    </location>
</feature>
<evidence type="ECO:0000313" key="2">
    <source>
        <dbReference type="EMBL" id="RXM94236.1"/>
    </source>
</evidence>
<feature type="region of interest" description="Disordered" evidence="1">
    <location>
        <begin position="48"/>
        <end position="150"/>
    </location>
</feature>
<feature type="region of interest" description="Disordered" evidence="1">
    <location>
        <begin position="319"/>
        <end position="411"/>
    </location>
</feature>
<accession>A0A444V199</accession>
<evidence type="ECO:0000256" key="1">
    <source>
        <dbReference type="SAM" id="MobiDB-lite"/>
    </source>
</evidence>
<dbReference type="Proteomes" id="UP000289886">
    <property type="component" value="Unassembled WGS sequence"/>
</dbReference>
<feature type="region of interest" description="Disordered" evidence="1">
    <location>
        <begin position="176"/>
        <end position="195"/>
    </location>
</feature>
<reference evidence="2 3" key="1">
    <citation type="submission" date="2019-01" db="EMBL/GenBank/DDBJ databases">
        <title>Draft Genome and Complete Hox-Cluster Characterization of the Sterlet Sturgeon (Acipenser ruthenus).</title>
        <authorList>
            <person name="Wei Q."/>
        </authorList>
    </citation>
    <scope>NUCLEOTIDE SEQUENCE [LARGE SCALE GENOMIC DNA]</scope>
    <source>
        <strain evidence="2">WHYD16114868_AA</strain>
        <tissue evidence="2">Blood</tissue>
    </source>
</reference>
<name>A0A444V199_ACIRT</name>
<keyword evidence="3" id="KW-1185">Reference proteome</keyword>
<dbReference type="EMBL" id="SCEB01003588">
    <property type="protein sequence ID" value="RXM94236.1"/>
    <property type="molecule type" value="Genomic_DNA"/>
</dbReference>
<feature type="compositionally biased region" description="Basic and acidic residues" evidence="1">
    <location>
        <begin position="99"/>
        <end position="113"/>
    </location>
</feature>
<protein>
    <submittedName>
        <fullName evidence="2">Uncharacterized protein</fullName>
    </submittedName>
</protein>
<feature type="compositionally biased region" description="Basic and acidic residues" evidence="1">
    <location>
        <begin position="131"/>
        <end position="146"/>
    </location>
</feature>
<gene>
    <name evidence="2" type="ORF">EOD39_18211</name>
</gene>
<comment type="caution">
    <text evidence="2">The sequence shown here is derived from an EMBL/GenBank/DDBJ whole genome shotgun (WGS) entry which is preliminary data.</text>
</comment>
<organism evidence="2 3">
    <name type="scientific">Acipenser ruthenus</name>
    <name type="common">Sterlet sturgeon</name>
    <dbReference type="NCBI Taxonomy" id="7906"/>
    <lineage>
        <taxon>Eukaryota</taxon>
        <taxon>Metazoa</taxon>
        <taxon>Chordata</taxon>
        <taxon>Craniata</taxon>
        <taxon>Vertebrata</taxon>
        <taxon>Euteleostomi</taxon>
        <taxon>Actinopterygii</taxon>
        <taxon>Chondrostei</taxon>
        <taxon>Acipenseriformes</taxon>
        <taxon>Acipenseridae</taxon>
        <taxon>Acipenser</taxon>
    </lineage>
</organism>
<sequence>MAAKGVPVLALETSSDGVDSSTNQLTNTHGLDPEDYAIYLQFYLHKKKKRRKTPLPDKEETSGRLAAAAYKEEAGSRGSEAGRVSEDPASTGRKAGGLKGERAPRSREVERVNAEAGNLRSGTPSESVSGKIEHRPTDTKSEEWKSGTRAVESANILGLSPEDYQVYLKYYIHKKKRRRKSTAGTGNENTGPVCEHAKPKETAEIKTNKEVAVRSTLLTDSNNKTTKSNVQTSGVSHKTVIKSTWKRVDVSKANETSYSAAVLKFDIGKNRKPVCYSDLPSDDGVLPFRRKKKVERSVSWADDDYWVKWNGWDEVIDWGDTGDSPLAQEGGSAEKEASKENEKAPPALESKESAPGKESHAASGKADTDDPKTHVRHLRNKKNRSHRCRASFYDPVESVNHQPGVMRRFET</sequence>